<comment type="similarity">
    <text evidence="1">Belongs to the AHA1 family.</text>
</comment>
<evidence type="ECO:0000259" key="2">
    <source>
        <dbReference type="SMART" id="SM00418"/>
    </source>
</evidence>
<dbReference type="InterPro" id="IPR011991">
    <property type="entry name" value="ArsR-like_HTH"/>
</dbReference>
<dbReference type="InterPro" id="IPR013538">
    <property type="entry name" value="ASHA1/2-like_C"/>
</dbReference>
<organism evidence="3 4">
    <name type="scientific">Amycolatopsis azurea DSM 43854</name>
    <dbReference type="NCBI Taxonomy" id="1238180"/>
    <lineage>
        <taxon>Bacteria</taxon>
        <taxon>Bacillati</taxon>
        <taxon>Actinomycetota</taxon>
        <taxon>Actinomycetes</taxon>
        <taxon>Pseudonocardiales</taxon>
        <taxon>Pseudonocardiaceae</taxon>
        <taxon>Amycolatopsis</taxon>
    </lineage>
</organism>
<evidence type="ECO:0000313" key="3">
    <source>
        <dbReference type="EMBL" id="OOC02293.1"/>
    </source>
</evidence>
<dbReference type="CDD" id="cd00090">
    <property type="entry name" value="HTH_ARSR"/>
    <property type="match status" value="1"/>
</dbReference>
<dbReference type="Pfam" id="PF08327">
    <property type="entry name" value="AHSA1"/>
    <property type="match status" value="1"/>
</dbReference>
<evidence type="ECO:0000313" key="4">
    <source>
        <dbReference type="Proteomes" id="UP000188551"/>
    </source>
</evidence>
<dbReference type="Gene3D" id="3.30.530.20">
    <property type="match status" value="1"/>
</dbReference>
<name>A0ABX3J3N3_9PSEU</name>
<feature type="domain" description="HTH arsR-type" evidence="2">
    <location>
        <begin position="24"/>
        <end position="104"/>
    </location>
</feature>
<dbReference type="Gene3D" id="1.10.10.10">
    <property type="entry name" value="Winged helix-like DNA-binding domain superfamily/Winged helix DNA-binding domain"/>
    <property type="match status" value="1"/>
</dbReference>
<dbReference type="SMART" id="SM00418">
    <property type="entry name" value="HTH_ARSR"/>
    <property type="match status" value="1"/>
</dbReference>
<reference evidence="3 4" key="1">
    <citation type="submission" date="2017-02" db="EMBL/GenBank/DDBJ databases">
        <title>Amycolatopsis azurea DSM 43854 draft genome.</title>
        <authorList>
            <person name="Mayilraj S."/>
        </authorList>
    </citation>
    <scope>NUCLEOTIDE SEQUENCE [LARGE SCALE GENOMIC DNA]</scope>
    <source>
        <strain evidence="3 4">DSM 43854</strain>
    </source>
</reference>
<dbReference type="InterPro" id="IPR001845">
    <property type="entry name" value="HTH_ArsR_DNA-bd_dom"/>
</dbReference>
<dbReference type="EMBL" id="MUXN01000025">
    <property type="protein sequence ID" value="OOC02293.1"/>
    <property type="molecule type" value="Genomic_DNA"/>
</dbReference>
<dbReference type="InterPro" id="IPR023393">
    <property type="entry name" value="START-like_dom_sf"/>
</dbReference>
<dbReference type="InterPro" id="IPR036390">
    <property type="entry name" value="WH_DNA-bd_sf"/>
</dbReference>
<proteinExistence type="inferred from homology"/>
<dbReference type="Proteomes" id="UP000188551">
    <property type="component" value="Unassembled WGS sequence"/>
</dbReference>
<gene>
    <name evidence="3" type="ORF">B0293_33205</name>
</gene>
<sequence>MTGDFEVTYFYGMSTGSGQYDAAVTIAAIADPSRRLILDLLRAKDGQAVRAYEEALPHLGRHAVLKHVSVLERAGLLLTRKVGRQRFCYLNPVPLLDLARQWTTDYSAAWGHQLIDLRNHTETLERNSTMTDQAPDFVQQVVIHAPIQRVWDAITTTDAHRWYFGARLSTTEQGADYTIDDTDDRTHIRGTNLEVDPPRLLVQTFDARWDEGVRADAPSHVTWRLEERGPLTFVTVEHRGVAGTETGRQSARGWPCLLSSLKTYLETGSPLPLPAGMAG</sequence>
<dbReference type="SUPFAM" id="SSF55961">
    <property type="entry name" value="Bet v1-like"/>
    <property type="match status" value="1"/>
</dbReference>
<comment type="caution">
    <text evidence="3">The sequence shown here is derived from an EMBL/GenBank/DDBJ whole genome shotgun (WGS) entry which is preliminary data.</text>
</comment>
<evidence type="ECO:0000256" key="1">
    <source>
        <dbReference type="ARBA" id="ARBA00006817"/>
    </source>
</evidence>
<protein>
    <recommendedName>
        <fullName evidence="2">HTH arsR-type domain-containing protein</fullName>
    </recommendedName>
</protein>
<accession>A0ABX3J3N3</accession>
<keyword evidence="4" id="KW-1185">Reference proteome</keyword>
<dbReference type="SUPFAM" id="SSF46785">
    <property type="entry name" value="Winged helix' DNA-binding domain"/>
    <property type="match status" value="1"/>
</dbReference>
<dbReference type="InterPro" id="IPR036388">
    <property type="entry name" value="WH-like_DNA-bd_sf"/>
</dbReference>